<comment type="caution">
    <text evidence="8">The sequence shown here is derived from an EMBL/GenBank/DDBJ whole genome shotgun (WGS) entry which is preliminary data.</text>
</comment>
<dbReference type="GO" id="GO:0005737">
    <property type="term" value="C:cytoplasm"/>
    <property type="evidence" value="ECO:0007669"/>
    <property type="project" value="UniProtKB-SubCell"/>
</dbReference>
<comment type="cofactor">
    <cofactor evidence="6">
        <name>[4Fe-4S] cluster</name>
        <dbReference type="ChEBI" id="CHEBI:49883"/>
    </cofactor>
</comment>
<proteinExistence type="inferred from homology"/>
<sequence length="143" mass="15665">MENSLFVDGCTRCQACVSACETGVITIAGRFDYPELDFQRAECTFCRRCAEACPEPIFKRAESRPWRRVAVIDESCLTMKGITCRSCQDVCEPYAIQFRLRLGGIAQPQLDIDACTGCGGCVKSCPVGAITTRESDKENDGTA</sequence>
<keyword evidence="5 6" id="KW-0411">Iron-sulfur</keyword>
<evidence type="ECO:0000313" key="9">
    <source>
        <dbReference type="Proteomes" id="UP001058124"/>
    </source>
</evidence>
<keyword evidence="3 6" id="KW-0677">Repeat</keyword>
<gene>
    <name evidence="6 8" type="primary">napF</name>
    <name evidence="8" type="ORF">SOASR030_11510</name>
</gene>
<accession>A0AAV5N1Q3</accession>
<dbReference type="Proteomes" id="UP001058124">
    <property type="component" value="Unassembled WGS sequence"/>
</dbReference>
<evidence type="ECO:0000256" key="5">
    <source>
        <dbReference type="ARBA" id="ARBA00023014"/>
    </source>
</evidence>
<feature type="binding site" evidence="6">
    <location>
        <position position="10"/>
    </location>
    <ligand>
        <name>[4Fe-4S] cluster</name>
        <dbReference type="ChEBI" id="CHEBI:49883"/>
        <label>1</label>
    </ligand>
</feature>
<evidence type="ECO:0000313" key="8">
    <source>
        <dbReference type="EMBL" id="GKX55039.1"/>
    </source>
</evidence>
<dbReference type="NCBIfam" id="TIGR00402">
    <property type="entry name" value="napF"/>
    <property type="match status" value="1"/>
</dbReference>
<feature type="binding site" evidence="6">
    <location>
        <position position="53"/>
    </location>
    <ligand>
        <name>[4Fe-4S] cluster</name>
        <dbReference type="ChEBI" id="CHEBI:49883"/>
        <label>2</label>
    </ligand>
</feature>
<dbReference type="Gene3D" id="3.30.70.20">
    <property type="match status" value="2"/>
</dbReference>
<comment type="function">
    <text evidence="6">Could be involved in the maturation of NapA, the catalytic subunit of the periplasmic nitrate reductase, before its export into the periplasm.</text>
</comment>
<keyword evidence="9" id="KW-1185">Reference proteome</keyword>
<protein>
    <recommendedName>
        <fullName evidence="6">Ferredoxin-type protein NapF</fullName>
    </recommendedName>
</protein>
<feature type="binding site" evidence="6">
    <location>
        <position position="43"/>
    </location>
    <ligand>
        <name>[4Fe-4S] cluster</name>
        <dbReference type="ChEBI" id="CHEBI:49883"/>
        <label>2</label>
    </ligand>
</feature>
<reference evidence="8" key="1">
    <citation type="submission" date="2022-06" db="EMBL/GenBank/DDBJ databases">
        <title>Draft genome sequences of Leminorella grimontii str. JCM5902.</title>
        <authorList>
            <person name="Wakabayashi Y."/>
            <person name="Kojima K."/>
        </authorList>
    </citation>
    <scope>NUCLEOTIDE SEQUENCE</scope>
    <source>
        <strain evidence="8">JCM 5902</strain>
    </source>
</reference>
<evidence type="ECO:0000256" key="2">
    <source>
        <dbReference type="ARBA" id="ARBA00022723"/>
    </source>
</evidence>
<name>A0AAV5N1Q3_9GAMM</name>
<feature type="binding site" evidence="6">
    <location>
        <position position="125"/>
    </location>
    <ligand>
        <name>[4Fe-4S] cluster</name>
        <dbReference type="ChEBI" id="CHEBI:49883"/>
        <label>3</label>
    </ligand>
</feature>
<feature type="domain" description="4Fe-4S ferredoxin-type" evidence="7">
    <location>
        <begin position="106"/>
        <end position="135"/>
    </location>
</feature>
<keyword evidence="6" id="KW-0963">Cytoplasm</keyword>
<feature type="binding site" evidence="6">
    <location>
        <position position="121"/>
    </location>
    <ligand>
        <name>[4Fe-4S] cluster</name>
        <dbReference type="ChEBI" id="CHEBI:49883"/>
        <label>3</label>
    </ligand>
</feature>
<evidence type="ECO:0000256" key="1">
    <source>
        <dbReference type="ARBA" id="ARBA00022485"/>
    </source>
</evidence>
<dbReference type="InterPro" id="IPR017900">
    <property type="entry name" value="4Fe4S_Fe_S_CS"/>
</dbReference>
<feature type="binding site" evidence="6">
    <location>
        <position position="49"/>
    </location>
    <ligand>
        <name>[4Fe-4S] cluster</name>
        <dbReference type="ChEBI" id="CHEBI:49883"/>
        <label>2</label>
    </ligand>
</feature>
<keyword evidence="1 6" id="KW-0004">4Fe-4S</keyword>
<comment type="subunit">
    <text evidence="6">Interacts with the cytoplasmic NapA precursor.</text>
</comment>
<feature type="binding site" evidence="6">
    <location>
        <position position="13"/>
    </location>
    <ligand>
        <name>[4Fe-4S] cluster</name>
        <dbReference type="ChEBI" id="CHEBI:49883"/>
        <label>1</label>
    </ligand>
</feature>
<evidence type="ECO:0000256" key="3">
    <source>
        <dbReference type="ARBA" id="ARBA00022737"/>
    </source>
</evidence>
<dbReference type="CDD" id="cd10564">
    <property type="entry name" value="NapF_like"/>
    <property type="match status" value="1"/>
</dbReference>
<feature type="domain" description="4Fe-4S ferredoxin-type" evidence="7">
    <location>
        <begin position="32"/>
        <end position="63"/>
    </location>
</feature>
<feature type="binding site" evidence="6">
    <location>
        <position position="16"/>
    </location>
    <ligand>
        <name>[4Fe-4S] cluster</name>
        <dbReference type="ChEBI" id="CHEBI:49883"/>
        <label>1</label>
    </ligand>
</feature>
<dbReference type="PANTHER" id="PTHR43687:SF1">
    <property type="entry name" value="FERREDOXIN III"/>
    <property type="match status" value="1"/>
</dbReference>
<feature type="binding site" evidence="6">
    <location>
        <position position="46"/>
    </location>
    <ligand>
        <name>[4Fe-4S] cluster</name>
        <dbReference type="ChEBI" id="CHEBI:49883"/>
        <label>2</label>
    </ligand>
</feature>
<feature type="binding site" evidence="6">
    <location>
        <position position="118"/>
    </location>
    <ligand>
        <name>[4Fe-4S] cluster</name>
        <dbReference type="ChEBI" id="CHEBI:49883"/>
        <label>3</label>
    </ligand>
</feature>
<dbReference type="PROSITE" id="PS51379">
    <property type="entry name" value="4FE4S_FER_2"/>
    <property type="match status" value="3"/>
</dbReference>
<evidence type="ECO:0000256" key="4">
    <source>
        <dbReference type="ARBA" id="ARBA00023004"/>
    </source>
</evidence>
<comment type="subcellular location">
    <subcellularLocation>
        <location evidence="6">Cytoplasm</location>
    </subcellularLocation>
</comment>
<dbReference type="PANTHER" id="PTHR43687">
    <property type="entry name" value="ADENYLYLSULFATE REDUCTASE, BETA SUBUNIT"/>
    <property type="match status" value="1"/>
</dbReference>
<dbReference type="InterPro" id="IPR050572">
    <property type="entry name" value="Fe-S_Ferredoxin"/>
</dbReference>
<dbReference type="InterPro" id="IPR004496">
    <property type="entry name" value="NapF"/>
</dbReference>
<dbReference type="AlphaFoldDB" id="A0AAV5N1Q3"/>
<feature type="binding site" evidence="6">
    <location>
        <position position="20"/>
    </location>
    <ligand>
        <name>[4Fe-4S] cluster</name>
        <dbReference type="ChEBI" id="CHEBI:49883"/>
        <label>1</label>
    </ligand>
</feature>
<feature type="binding site" evidence="6">
    <location>
        <position position="115"/>
    </location>
    <ligand>
        <name>[4Fe-4S] cluster</name>
        <dbReference type="ChEBI" id="CHEBI:49883"/>
        <label>3</label>
    </ligand>
</feature>
<dbReference type="HAMAP" id="MF_02201">
    <property type="entry name" value="NapF"/>
    <property type="match status" value="1"/>
</dbReference>
<dbReference type="Pfam" id="PF12838">
    <property type="entry name" value="Fer4_7"/>
    <property type="match status" value="2"/>
</dbReference>
<dbReference type="GO" id="GO:0046872">
    <property type="term" value="F:metal ion binding"/>
    <property type="evidence" value="ECO:0007669"/>
    <property type="project" value="UniProtKB-KW"/>
</dbReference>
<comment type="similarity">
    <text evidence="6">Belongs to the NapF family.</text>
</comment>
<keyword evidence="2 6" id="KW-0479">Metal-binding</keyword>
<feature type="domain" description="4Fe-4S ferredoxin-type" evidence="7">
    <location>
        <begin position="1"/>
        <end position="30"/>
    </location>
</feature>
<dbReference type="SUPFAM" id="SSF54862">
    <property type="entry name" value="4Fe-4S ferredoxins"/>
    <property type="match status" value="1"/>
</dbReference>
<dbReference type="GO" id="GO:0051539">
    <property type="term" value="F:4 iron, 4 sulfur cluster binding"/>
    <property type="evidence" value="ECO:0007669"/>
    <property type="project" value="UniProtKB-UniRule"/>
</dbReference>
<organism evidence="8 9">
    <name type="scientific">Leminorella grimontii</name>
    <dbReference type="NCBI Taxonomy" id="82981"/>
    <lineage>
        <taxon>Bacteria</taxon>
        <taxon>Pseudomonadati</taxon>
        <taxon>Pseudomonadota</taxon>
        <taxon>Gammaproteobacteria</taxon>
        <taxon>Enterobacterales</taxon>
        <taxon>Budviciaceae</taxon>
        <taxon>Leminorella</taxon>
    </lineage>
</organism>
<dbReference type="InterPro" id="IPR017896">
    <property type="entry name" value="4Fe4S_Fe-S-bd"/>
</dbReference>
<keyword evidence="4 6" id="KW-0408">Iron</keyword>
<dbReference type="PROSITE" id="PS00198">
    <property type="entry name" value="4FE4S_FER_1"/>
    <property type="match status" value="1"/>
</dbReference>
<evidence type="ECO:0000259" key="7">
    <source>
        <dbReference type="PROSITE" id="PS51379"/>
    </source>
</evidence>
<dbReference type="EMBL" id="BRLH01000002">
    <property type="protein sequence ID" value="GKX55039.1"/>
    <property type="molecule type" value="Genomic_DNA"/>
</dbReference>
<evidence type="ECO:0000256" key="6">
    <source>
        <dbReference type="HAMAP-Rule" id="MF_02201"/>
    </source>
</evidence>